<reference evidence="1 2" key="1">
    <citation type="journal article" date="2009" name="Environ. Microbiol.">
        <title>Different responses to Spo0A-mediated suppression of the related Bacillus subtilis phages Nf and phi29.</title>
        <authorList>
            <person name="Castilla-Llorente V."/>
            <person name="Salas M."/>
            <person name="Meijer W.J."/>
        </authorList>
    </citation>
    <scope>NUCLEOTIDE SEQUENCE</scope>
</reference>
<keyword evidence="2" id="KW-1185">Reference proteome</keyword>
<dbReference type="EMBL" id="EU622808">
    <property type="protein sequence ID" value="ACH57089.1"/>
    <property type="molecule type" value="Genomic_DNA"/>
</dbReference>
<protein>
    <submittedName>
        <fullName evidence="1">Uncharacterized protein</fullName>
    </submittedName>
</protein>
<dbReference type="Proteomes" id="UP000000744">
    <property type="component" value="Segment"/>
</dbReference>
<dbReference type="GeneID" id="56239457"/>
<dbReference type="RefSeq" id="YP_009910738.1">
    <property type="nucleotide sequence ID" value="NC_049976.1"/>
</dbReference>
<evidence type="ECO:0000313" key="2">
    <source>
        <dbReference type="Proteomes" id="UP000000744"/>
    </source>
</evidence>
<accession>B7SSP2</accession>
<sequence>MNINNRDIQFEIEDLGRMIIVRSNLNDEVCYLSYLHGNTVYLQRSSATLLDRKVGATGTSGRWFVIDWHSFIKKDTAMKRLNMFDKHMRKQGYKFTR</sequence>
<organismHost>
    <name type="scientific">Bacillus subtilis</name>
    <dbReference type="NCBI Taxonomy" id="1423"/>
</organismHost>
<name>B7SSP2_BPNF</name>
<dbReference type="KEGG" id="vg:56239457"/>
<proteinExistence type="predicted"/>
<evidence type="ECO:0000313" key="1">
    <source>
        <dbReference type="EMBL" id="ACH57089.1"/>
    </source>
</evidence>
<organism evidence="1 2">
    <name type="scientific">Bacillus phage Nf</name>
    <name type="common">Bacteriophage Nf</name>
    <dbReference type="NCBI Taxonomy" id="2992639"/>
    <lineage>
        <taxon>Viruses</taxon>
        <taxon>Duplodnaviria</taxon>
        <taxon>Heunggongvirae</taxon>
        <taxon>Uroviricota</taxon>
        <taxon>Caudoviricetes</taxon>
        <taxon>Salasmaviridae</taxon>
        <taxon>Picovirinae</taxon>
        <taxon>Beecentumtrevirus</taxon>
        <taxon>Beecentumtrevirus Nf</taxon>
    </lineage>
</organism>